<dbReference type="SUPFAM" id="SSF51120">
    <property type="entry name" value="beta-Roll"/>
    <property type="match status" value="1"/>
</dbReference>
<dbReference type="InterPro" id="IPR011049">
    <property type="entry name" value="Serralysin-like_metalloprot_C"/>
</dbReference>
<reference evidence="1" key="1">
    <citation type="journal article" date="2014" name="Int. J. Syst. Evol. Microbiol.">
        <title>Complete genome sequence of Corynebacterium casei LMG S-19264T (=DSM 44701T), isolated from a smear-ripened cheese.</title>
        <authorList>
            <consortium name="US DOE Joint Genome Institute (JGI-PGF)"/>
            <person name="Walter F."/>
            <person name="Albersmeier A."/>
            <person name="Kalinowski J."/>
            <person name="Ruckert C."/>
        </authorList>
    </citation>
    <scope>NUCLEOTIDE SEQUENCE</scope>
    <source>
        <strain evidence="1">CCM 7897</strain>
    </source>
</reference>
<protein>
    <recommendedName>
        <fullName evidence="3">Calcium-binding protein</fullName>
    </recommendedName>
</protein>
<dbReference type="RefSeq" id="WP_188580147.1">
    <property type="nucleotide sequence ID" value="NZ_BMCT01000004.1"/>
</dbReference>
<dbReference type="EMBL" id="BMCT01000004">
    <property type="protein sequence ID" value="GGF69108.1"/>
    <property type="molecule type" value="Genomic_DNA"/>
</dbReference>
<accession>A0A917FEY1</accession>
<dbReference type="Pfam" id="PF00353">
    <property type="entry name" value="HemolysinCabind"/>
    <property type="match status" value="1"/>
</dbReference>
<dbReference type="InterPro" id="IPR036912">
    <property type="entry name" value="HasA_haem-bd_sf"/>
</dbReference>
<organism evidence="1 2">
    <name type="scientific">Azorhizobium oxalatiphilum</name>
    <dbReference type="NCBI Taxonomy" id="980631"/>
    <lineage>
        <taxon>Bacteria</taxon>
        <taxon>Pseudomonadati</taxon>
        <taxon>Pseudomonadota</taxon>
        <taxon>Alphaproteobacteria</taxon>
        <taxon>Hyphomicrobiales</taxon>
        <taxon>Xanthobacteraceae</taxon>
        <taxon>Azorhizobium</taxon>
    </lineage>
</organism>
<name>A0A917FEY1_9HYPH</name>
<evidence type="ECO:0000313" key="1">
    <source>
        <dbReference type="EMBL" id="GGF69108.1"/>
    </source>
</evidence>
<reference evidence="1" key="2">
    <citation type="submission" date="2020-09" db="EMBL/GenBank/DDBJ databases">
        <authorList>
            <person name="Sun Q."/>
            <person name="Sedlacek I."/>
        </authorList>
    </citation>
    <scope>NUCLEOTIDE SEQUENCE</scope>
    <source>
        <strain evidence="1">CCM 7897</strain>
    </source>
</reference>
<dbReference type="GO" id="GO:0005509">
    <property type="term" value="F:calcium ion binding"/>
    <property type="evidence" value="ECO:0007669"/>
    <property type="project" value="InterPro"/>
</dbReference>
<proteinExistence type="predicted"/>
<sequence>MATITLTDANSDGVGVDLLAYLDDFNSNFTRGYFGFFSDNGADLSGNEFSFTESSTVTVGDIPSTADSVAIGSGTAGDFSYDFLTHTLAGTLDSVRFGQGLSYDAASDSFSQSATDIAITGLGLSGSGTGNAVHTLIYDLMGGSSTVLLATLNAQSNTIIGSSGADTIYSFDGNDTFTGGAGSDFFVFDGTDGADTITDFSVTEDGIDVTAWGSYSITDTAAGAVLSYGSNSITVLGVTAADMSTAAIFV</sequence>
<gene>
    <name evidence="1" type="ORF">GCM10007301_31000</name>
</gene>
<dbReference type="Gene3D" id="3.30.1500.10">
    <property type="entry name" value="Haem-binding HasA"/>
    <property type="match status" value="1"/>
</dbReference>
<evidence type="ECO:0008006" key="3">
    <source>
        <dbReference type="Google" id="ProtNLM"/>
    </source>
</evidence>
<dbReference type="Proteomes" id="UP000606044">
    <property type="component" value="Unassembled WGS sequence"/>
</dbReference>
<dbReference type="InterPro" id="IPR001343">
    <property type="entry name" value="Hemolysn_Ca-bd"/>
</dbReference>
<keyword evidence="2" id="KW-1185">Reference proteome</keyword>
<comment type="caution">
    <text evidence="1">The sequence shown here is derived from an EMBL/GenBank/DDBJ whole genome shotgun (WGS) entry which is preliminary data.</text>
</comment>
<evidence type="ECO:0000313" key="2">
    <source>
        <dbReference type="Proteomes" id="UP000606044"/>
    </source>
</evidence>
<dbReference type="AlphaFoldDB" id="A0A917FEY1"/>